<comment type="caution">
    <text evidence="2">The sequence shown here is derived from an EMBL/GenBank/DDBJ whole genome shotgun (WGS) entry which is preliminary data.</text>
</comment>
<evidence type="ECO:0000313" key="3">
    <source>
        <dbReference type="Proteomes" id="UP000324748"/>
    </source>
</evidence>
<protein>
    <recommendedName>
        <fullName evidence="1">SigF-like NTF2-like domain-containing protein</fullName>
    </recommendedName>
</protein>
<dbReference type="Proteomes" id="UP000324748">
    <property type="component" value="Unassembled WGS sequence"/>
</dbReference>
<organism evidence="2 3">
    <name type="scientific">Puccinia graminis f. sp. tritici</name>
    <dbReference type="NCBI Taxonomy" id="56615"/>
    <lineage>
        <taxon>Eukaryota</taxon>
        <taxon>Fungi</taxon>
        <taxon>Dikarya</taxon>
        <taxon>Basidiomycota</taxon>
        <taxon>Pucciniomycotina</taxon>
        <taxon>Pucciniomycetes</taxon>
        <taxon>Pucciniales</taxon>
        <taxon>Pucciniaceae</taxon>
        <taxon>Puccinia</taxon>
    </lineage>
</organism>
<dbReference type="PANTHER" id="PTHR35393">
    <property type="entry name" value="CHROMOSOME 1, WHOLE GENOME SHOTGUN SEQUENCE"/>
    <property type="match status" value="1"/>
</dbReference>
<sequence>MNLCEWKVIGLLNDERFRLLVPIVLLSLKSESGSGYSKRLSHKRDIRFYLAFFLMDEPKVEISDVIRETIQSDDPNVTIANLEKYFTEDAHLHFSIFKQPHVARGRQYLKGIYKLFRLVTINNKVEIHSVMFSQDGLLGAIECTQSGQLRLWSIKSTFKFSCILRLDLRKNRKGKYRIRRQRYDLSTEADGSRWPLPPGVGFMVDLLSCLMAWLMALLGQFLAHRGLLNL</sequence>
<feature type="domain" description="SigF-like NTF2-like" evidence="1">
    <location>
        <begin position="55"/>
        <end position="226"/>
    </location>
</feature>
<dbReference type="OrthoDB" id="2344312at2759"/>
<gene>
    <name evidence="2" type="ORF">PGT21_017956</name>
</gene>
<name>A0A5B0NJK0_PUCGR</name>
<dbReference type="EMBL" id="VSWC01000093">
    <property type="protein sequence ID" value="KAA1089427.1"/>
    <property type="molecule type" value="Genomic_DNA"/>
</dbReference>
<evidence type="ECO:0000313" key="2">
    <source>
        <dbReference type="EMBL" id="KAA1089427.1"/>
    </source>
</evidence>
<accession>A0A5B0NJK0</accession>
<evidence type="ECO:0000259" key="1">
    <source>
        <dbReference type="Pfam" id="PF24840"/>
    </source>
</evidence>
<dbReference type="AlphaFoldDB" id="A0A5B0NJK0"/>
<dbReference type="PANTHER" id="PTHR35393:SF1">
    <property type="entry name" value="SNOAL-LIKE DOMAIN-CONTAINING PROTEIN"/>
    <property type="match status" value="1"/>
</dbReference>
<dbReference type="Pfam" id="PF24840">
    <property type="entry name" value="NTF2_SigF"/>
    <property type="match status" value="1"/>
</dbReference>
<keyword evidence="3" id="KW-1185">Reference proteome</keyword>
<proteinExistence type="predicted"/>
<dbReference type="InterPro" id="IPR057514">
    <property type="entry name" value="NTF2_SigF"/>
</dbReference>
<reference evidence="2 3" key="1">
    <citation type="submission" date="2019-05" db="EMBL/GenBank/DDBJ databases">
        <title>Emergence of the Ug99 lineage of the wheat stem rust pathogen through somatic hybridization.</title>
        <authorList>
            <person name="Li F."/>
            <person name="Upadhyaya N.M."/>
            <person name="Sperschneider J."/>
            <person name="Matny O."/>
            <person name="Nguyen-Phuc H."/>
            <person name="Mago R."/>
            <person name="Raley C."/>
            <person name="Miller M.E."/>
            <person name="Silverstein K.A.T."/>
            <person name="Henningsen E."/>
            <person name="Hirsch C.D."/>
            <person name="Visser B."/>
            <person name="Pretorius Z.A."/>
            <person name="Steffenson B.J."/>
            <person name="Schwessinger B."/>
            <person name="Dodds P.N."/>
            <person name="Figueroa M."/>
        </authorList>
    </citation>
    <scope>NUCLEOTIDE SEQUENCE [LARGE SCALE GENOMIC DNA]</scope>
    <source>
        <strain evidence="2">21-0</strain>
    </source>
</reference>